<name>A0A5J9VUJ0_9POAL</name>
<protein>
    <submittedName>
        <fullName evidence="2">Uncharacterized protein</fullName>
    </submittedName>
</protein>
<reference evidence="2 3" key="1">
    <citation type="journal article" date="2019" name="Sci. Rep.">
        <title>A high-quality genome of Eragrostis curvula grass provides insights into Poaceae evolution and supports new strategies to enhance forage quality.</title>
        <authorList>
            <person name="Carballo J."/>
            <person name="Santos B.A.C.M."/>
            <person name="Zappacosta D."/>
            <person name="Garbus I."/>
            <person name="Selva J.P."/>
            <person name="Gallo C.A."/>
            <person name="Diaz A."/>
            <person name="Albertini E."/>
            <person name="Caccamo M."/>
            <person name="Echenique V."/>
        </authorList>
    </citation>
    <scope>NUCLEOTIDE SEQUENCE [LARGE SCALE GENOMIC DNA]</scope>
    <source>
        <strain evidence="3">cv. Victoria</strain>
        <tissue evidence="2">Leaf</tissue>
    </source>
</reference>
<accession>A0A5J9VUJ0</accession>
<evidence type="ECO:0000313" key="2">
    <source>
        <dbReference type="EMBL" id="TVU38740.1"/>
    </source>
</evidence>
<evidence type="ECO:0000313" key="3">
    <source>
        <dbReference type="Proteomes" id="UP000324897"/>
    </source>
</evidence>
<gene>
    <name evidence="2" type="ORF">EJB05_12125</name>
</gene>
<comment type="caution">
    <text evidence="2">The sequence shown here is derived from an EMBL/GenBank/DDBJ whole genome shotgun (WGS) entry which is preliminary data.</text>
</comment>
<dbReference type="Gramene" id="TVU38740">
    <property type="protein sequence ID" value="TVU38740"/>
    <property type="gene ID" value="EJB05_12125"/>
</dbReference>
<dbReference type="Proteomes" id="UP000324897">
    <property type="component" value="Chromosome 4"/>
</dbReference>
<organism evidence="2 3">
    <name type="scientific">Eragrostis curvula</name>
    <name type="common">weeping love grass</name>
    <dbReference type="NCBI Taxonomy" id="38414"/>
    <lineage>
        <taxon>Eukaryota</taxon>
        <taxon>Viridiplantae</taxon>
        <taxon>Streptophyta</taxon>
        <taxon>Embryophyta</taxon>
        <taxon>Tracheophyta</taxon>
        <taxon>Spermatophyta</taxon>
        <taxon>Magnoliopsida</taxon>
        <taxon>Liliopsida</taxon>
        <taxon>Poales</taxon>
        <taxon>Poaceae</taxon>
        <taxon>PACMAD clade</taxon>
        <taxon>Chloridoideae</taxon>
        <taxon>Eragrostideae</taxon>
        <taxon>Eragrostidinae</taxon>
        <taxon>Eragrostis</taxon>
    </lineage>
</organism>
<proteinExistence type="predicted"/>
<sequence>MGLEQYPWAVLGQPAGPLAGMSHQSDSSPGSDDSKDSSTINPTGIYTMEEFVVEQSVKAAESSGAVSAEVK</sequence>
<feature type="compositionally biased region" description="Low complexity" evidence="1">
    <location>
        <begin position="22"/>
        <end position="31"/>
    </location>
</feature>
<dbReference type="AlphaFoldDB" id="A0A5J9VUJ0"/>
<feature type="region of interest" description="Disordered" evidence="1">
    <location>
        <begin position="12"/>
        <end position="43"/>
    </location>
</feature>
<dbReference type="EMBL" id="RWGY01000007">
    <property type="protein sequence ID" value="TVU38740.1"/>
    <property type="molecule type" value="Genomic_DNA"/>
</dbReference>
<evidence type="ECO:0000256" key="1">
    <source>
        <dbReference type="SAM" id="MobiDB-lite"/>
    </source>
</evidence>
<feature type="non-terminal residue" evidence="2">
    <location>
        <position position="1"/>
    </location>
</feature>
<keyword evidence="3" id="KW-1185">Reference proteome</keyword>